<dbReference type="AlphaFoldDB" id="Q1DBL2"/>
<dbReference type="InterPro" id="IPR019734">
    <property type="entry name" value="TPR_rpt"/>
</dbReference>
<dbReference type="PANTHER" id="PTHR43289:SF34">
    <property type="entry name" value="SERINE_THREONINE-PROTEIN KINASE YBDM-RELATED"/>
    <property type="match status" value="1"/>
</dbReference>
<dbReference type="Gene3D" id="1.10.510.10">
    <property type="entry name" value="Transferase(Phosphotransferase) domain 1"/>
    <property type="match status" value="1"/>
</dbReference>
<dbReference type="SUPFAM" id="SSF56112">
    <property type="entry name" value="Protein kinase-like (PK-like)"/>
    <property type="match status" value="1"/>
</dbReference>
<dbReference type="eggNOG" id="COG0515">
    <property type="taxonomic scope" value="Bacteria"/>
</dbReference>
<evidence type="ECO:0000313" key="8">
    <source>
        <dbReference type="EMBL" id="ABF92144.1"/>
    </source>
</evidence>
<dbReference type="HOGENOM" id="CLU_009368_0_0_7"/>
<dbReference type="PANTHER" id="PTHR43289">
    <property type="entry name" value="MITOGEN-ACTIVATED PROTEIN KINASE KINASE KINASE 20-RELATED"/>
    <property type="match status" value="1"/>
</dbReference>
<dbReference type="InterPro" id="IPR027383">
    <property type="entry name" value="Znf_put"/>
</dbReference>
<dbReference type="eggNOG" id="COG0457">
    <property type="taxonomic scope" value="Bacteria"/>
</dbReference>
<dbReference type="Gene3D" id="1.25.40.10">
    <property type="entry name" value="Tetratricopeptide repeat domain"/>
    <property type="match status" value="3"/>
</dbReference>
<protein>
    <submittedName>
        <fullName evidence="8">Serine/threonine kinase PKN8</fullName>
    </submittedName>
</protein>
<dbReference type="GO" id="GO:0004674">
    <property type="term" value="F:protein serine/threonine kinase activity"/>
    <property type="evidence" value="ECO:0007669"/>
    <property type="project" value="TreeGrafter"/>
</dbReference>
<organism evidence="8 9">
    <name type="scientific">Myxococcus xanthus (strain DK1622)</name>
    <dbReference type="NCBI Taxonomy" id="246197"/>
    <lineage>
        <taxon>Bacteria</taxon>
        <taxon>Pseudomonadati</taxon>
        <taxon>Myxococcota</taxon>
        <taxon>Myxococcia</taxon>
        <taxon>Myxococcales</taxon>
        <taxon>Cystobacterineae</taxon>
        <taxon>Myxococcaceae</taxon>
        <taxon>Myxococcus</taxon>
    </lineage>
</organism>
<feature type="domain" description="Protein kinase" evidence="7">
    <location>
        <begin position="87"/>
        <end position="365"/>
    </location>
</feature>
<dbReference type="Proteomes" id="UP000002402">
    <property type="component" value="Chromosome"/>
</dbReference>
<dbReference type="InterPro" id="IPR017441">
    <property type="entry name" value="Protein_kinase_ATP_BS"/>
</dbReference>
<dbReference type="Gene3D" id="3.30.200.20">
    <property type="entry name" value="Phosphorylase Kinase, domain 1"/>
    <property type="match status" value="1"/>
</dbReference>
<gene>
    <name evidence="8" type="primary">pkn8</name>
    <name evidence="8" type="ordered locus">MXAN_1710</name>
</gene>
<dbReference type="SUPFAM" id="SSF48452">
    <property type="entry name" value="TPR-like"/>
    <property type="match status" value="3"/>
</dbReference>
<dbReference type="Pfam" id="PF13424">
    <property type="entry name" value="TPR_12"/>
    <property type="match status" value="2"/>
</dbReference>
<dbReference type="EMBL" id="CP000113">
    <property type="protein sequence ID" value="ABF92144.1"/>
    <property type="molecule type" value="Genomic_DNA"/>
</dbReference>
<evidence type="ECO:0000256" key="1">
    <source>
        <dbReference type="ARBA" id="ARBA00022679"/>
    </source>
</evidence>
<dbReference type="GeneID" id="41359148"/>
<feature type="repeat" description="TPR" evidence="5">
    <location>
        <begin position="739"/>
        <end position="772"/>
    </location>
</feature>
<dbReference type="Pfam" id="PF13374">
    <property type="entry name" value="TPR_10"/>
    <property type="match status" value="1"/>
</dbReference>
<dbReference type="InterPro" id="IPR000719">
    <property type="entry name" value="Prot_kinase_dom"/>
</dbReference>
<feature type="repeat" description="TPR" evidence="5">
    <location>
        <begin position="697"/>
        <end position="730"/>
    </location>
</feature>
<dbReference type="EnsemblBacteria" id="ABF92144">
    <property type="protein sequence ID" value="ABF92144"/>
    <property type="gene ID" value="MXAN_1710"/>
</dbReference>
<name>Q1DBL2_MYXXD</name>
<keyword evidence="1" id="KW-0808">Transferase</keyword>
<evidence type="ECO:0000256" key="3">
    <source>
        <dbReference type="ARBA" id="ARBA00022777"/>
    </source>
</evidence>
<keyword evidence="9" id="KW-1185">Reference proteome</keyword>
<dbReference type="STRING" id="246197.MXAN_1710"/>
<dbReference type="InterPro" id="IPR011009">
    <property type="entry name" value="Kinase-like_dom_sf"/>
</dbReference>
<proteinExistence type="predicted"/>
<evidence type="ECO:0000256" key="5">
    <source>
        <dbReference type="PROSITE-ProRule" id="PRU00339"/>
    </source>
</evidence>
<dbReference type="SMART" id="SM00028">
    <property type="entry name" value="TPR"/>
    <property type="match status" value="8"/>
</dbReference>
<dbReference type="InterPro" id="IPR011990">
    <property type="entry name" value="TPR-like_helical_dom_sf"/>
</dbReference>
<evidence type="ECO:0000256" key="6">
    <source>
        <dbReference type="PROSITE-ProRule" id="PRU10141"/>
    </source>
</evidence>
<dbReference type="PROSITE" id="PS00107">
    <property type="entry name" value="PROTEIN_KINASE_ATP"/>
    <property type="match status" value="1"/>
</dbReference>
<accession>Q1DBL2</accession>
<keyword evidence="4 6" id="KW-0067">ATP-binding</keyword>
<dbReference type="KEGG" id="mxa:MXAN_1710"/>
<dbReference type="OrthoDB" id="9801841at2"/>
<dbReference type="GO" id="GO:0005524">
    <property type="term" value="F:ATP binding"/>
    <property type="evidence" value="ECO:0007669"/>
    <property type="project" value="UniProtKB-UniRule"/>
</dbReference>
<keyword evidence="2 6" id="KW-0547">Nucleotide-binding</keyword>
<evidence type="ECO:0000256" key="2">
    <source>
        <dbReference type="ARBA" id="ARBA00022741"/>
    </source>
</evidence>
<keyword evidence="3 8" id="KW-0418">Kinase</keyword>
<dbReference type="PROSITE" id="PS50005">
    <property type="entry name" value="TPR"/>
    <property type="match status" value="2"/>
</dbReference>
<keyword evidence="5" id="KW-0802">TPR repeat</keyword>
<reference evidence="8 9" key="1">
    <citation type="journal article" date="2006" name="Proc. Natl. Acad. Sci. U.S.A.">
        <title>Evolution of sensory complexity recorded in a myxobacterial genome.</title>
        <authorList>
            <person name="Goldman B.S."/>
            <person name="Nierman W.C."/>
            <person name="Kaiser D."/>
            <person name="Slater S.C."/>
            <person name="Durkin A.S."/>
            <person name="Eisen J.A."/>
            <person name="Ronning C.M."/>
            <person name="Barbazuk W.B."/>
            <person name="Blanchard M."/>
            <person name="Field C."/>
            <person name="Halling C."/>
            <person name="Hinkle G."/>
            <person name="Iartchuk O."/>
            <person name="Kim H.S."/>
            <person name="Mackenzie C."/>
            <person name="Madupu R."/>
            <person name="Miller N."/>
            <person name="Shvartsbeyn A."/>
            <person name="Sullivan S.A."/>
            <person name="Vaudin M."/>
            <person name="Wiegand R."/>
            <person name="Kaplan H.B."/>
        </authorList>
    </citation>
    <scope>NUCLEOTIDE SEQUENCE [LARGE SCALE GENOMIC DNA]</scope>
    <source>
        <strain evidence="9">DK1622</strain>
    </source>
</reference>
<dbReference type="PROSITE" id="PS50011">
    <property type="entry name" value="PROTEIN_KINASE_DOM"/>
    <property type="match status" value="1"/>
</dbReference>
<evidence type="ECO:0000256" key="4">
    <source>
        <dbReference type="ARBA" id="ARBA00022840"/>
    </source>
</evidence>
<feature type="binding site" evidence="6">
    <location>
        <position position="116"/>
    </location>
    <ligand>
        <name>ATP</name>
        <dbReference type="ChEBI" id="CHEBI:30616"/>
    </ligand>
</feature>
<evidence type="ECO:0000259" key="7">
    <source>
        <dbReference type="PROSITE" id="PS50011"/>
    </source>
</evidence>
<dbReference type="CDD" id="cd14014">
    <property type="entry name" value="STKc_PknB_like"/>
    <property type="match status" value="1"/>
</dbReference>
<sequence length="1049" mass="114313">MFGKPERVAESSPMQSCPQETTLTDLLAGLLSDAHRAQVLAHVETCADCRWALGAGVGTQAPSSAPTAPGEEANSQPLPLGARLSRYVVRECLGAGAMGIVYAADDPELGRRVALKVLRPKGSQREELQQRLLREAQALARLSHPNVVTLYDVGAYGDGVFLTMELVEGTTLAEWMKERRPWKEVLRVFLEAGKGLAAAHAAGLVHRDFKPANALIGKDGRVFVTDFGIARLLQQEEGASHQEHIEAPVTPTGRLTRTGQLLGTPAYIAPELVRGQRADARSDEFSFCVALHEALFGARPFQGETLQEVVLAAQQGRMSPPKREVKVPTRVRRAVFRGLSAKPEDRFPTMQSLLAALAPPPHRRLVPLLVTTTVAGAMGILAAYGTTAQRRDASCAREAEKLAVAWSPARRERIRTAFLATGMTYAAQAWTQFAAVMDDHTAQWQALRTEACLAATGDTADQARQTAACLDARLWQIAAVTEVLEKADAQTVQNARQLATSLEGLVGCRDTPGLTSRPQPPDNLRSRVHAARHKLAQVRAHLVSHRFTDGLAVTSALLEEQKGLGYKPLEAEIFLAHGTVLGGLNKPKEAEAFFYQALWAAEAARDDETVARAWLELIWAVGEEQSRPDEAEKLIRHARAAVERLGRERFPDITTELHTRLSSLREAYGQIAEAEQEARQGLEFSRRRNHPDSLRTPNLIHQLGRIRFGQGRYEDALKLHREALELRERILGADNPALVTSYNRVATASLEVGRYAEAVSAWRKALALQEASSDPETTPMGTVLLNLAVVSRVAGRLEEARSMAERARAIFERARGPNHITVIFALSALADISSEAGQGDEALGLATEALERVQRSLGQDTPRAALPLTVRGQVYLKAGRHAEARRDLLDALQRLEKEHGPEGGKTVTVLLPLAEFALATRASKEALAYCERARKVTEKAGGAESPDGASALACSGEAHLALGTAAEAVPLLERARRIQTQWGEVKDPRVAGKTAFLLARALMETRASPERARALALAEEARARLESVGVRGQSELQTVLAWQRRETKR</sequence>
<evidence type="ECO:0000313" key="9">
    <source>
        <dbReference type="Proteomes" id="UP000002402"/>
    </source>
</evidence>
<dbReference type="Pfam" id="PF00069">
    <property type="entry name" value="Pkinase"/>
    <property type="match status" value="1"/>
</dbReference>
<dbReference type="Pfam" id="PF13490">
    <property type="entry name" value="zf-HC2"/>
    <property type="match status" value="1"/>
</dbReference>
<dbReference type="RefSeq" id="WP_011551820.1">
    <property type="nucleotide sequence ID" value="NC_008095.1"/>
</dbReference>